<evidence type="ECO:0000256" key="1">
    <source>
        <dbReference type="ARBA" id="ARBA00010948"/>
    </source>
</evidence>
<dbReference type="GO" id="GO:0006914">
    <property type="term" value="P:autophagy"/>
    <property type="evidence" value="ECO:0007669"/>
    <property type="project" value="UniProtKB-KW"/>
</dbReference>
<sequence>MATMVKEKRREKKKTKQKRVTEPEYLAETPSVTNLPQQDELQASNVVTTLDDQSPHTSSLEERHDTEMVSENISEQVTKSDPEASCSREQITLPIKIESTKPVVDDTNIAKAETSTQSCASDNVYTDLNSKLERICIPSSSVKLSKERELSMEKENAYLKEVAIEPILNATVATSDVTGIEVAESADIAPSAPMLDFSEPQIVYAEQVIVHEVPKLISMPLEEAVRLYGGKEMADVMAMSEREEAVVEAGVQSGPDHPLVDFLSTFKRSLIAVERERTKLTVSFAEEEKYRTALWKIEKRFVSETEKCQCGENVYFKASYEHAELQRDKLPIARMKLESILRDVQESYCHHLHAALLAHCQIEEFISETIHSNKSEIREALSLVLQALKLSDNAPAVLSSALRRWSAALAAALVDTRDLRQLLFLLHHLFRQTRSVRWAASVVDLSVTDSVSAARTIALLDILLTRPRLESAVECTEDKDEEWEEVDKDGSGGAVSDGSLRERDMLALLRAFPLRALVARLALVSQADLSKSREWQWSDESGGRDVLRACCGVRALLDVLARAGRAHAPYTRLQRVLRHLALSALRALAALHERNWQSYSKELEVKIQAELEAAFVGGWAVLGPSEAQRLPASLLSWHAARDYCGGLIDHLHAPGPHRAEALSLDIPAQDCGARVAAVACAAIDRRQDYDLARVALEFLFQTGIRRNIVTCNGTCRQASRDAMPRLLAAHPHLYAIALHLVAEASQGKLEKLDPSSISCLAVEKWRPQSGEARAVAADWAQRCPHLLPPLLSSLDCTPHTGLSLETQLSIGSWLCEFVHSRSPTELEEWCWSVLRRLRLHRTCWGLRPEAPPPDPDPDDLFSKAFALMASSWGHSIPLICSEGVAALCSLAASRVADAIHCLAPIMLLLVDSPESIASTQKFTEFFALVLNAGPNLVQRALGRGAPSGAELLTSLVQEQLQGDKCGGVPHTALVRVWIWALWRPALPAATALLDSVLRPRHCWQLDEFAQHQNDEWVQQMTSAMRMSAQAPLICYAALRAWLAHRELSIALLPRLELALHAQRTAQQRIHVANALKLIGSSTSAEDLVIYKTAAAILGAPHSHVAHLLLWALLMHLYLQRPQIDQQNTTPPVGPLYFSGLIKSRTLAQLKRRLQDTIKYHQNEAKRLLAETPEPASTPTTSRIVKSESRSIDNQLLPLSITDLTCESSDSSESDSSEEEKAEETRRGSSEADDVNKKNVKLTIAYHKAAENMLTKYAAWLDEGEKVRAAQHQADISRFIPENLQEAACELSAIRRAATPTGEPLPLPAPAPPAPAPPDPTPYEALMSVLAKIGNPRRRRSRRLAIKSPVDNVDFKDVRTLLALVDTHLKDLQTLSKEICAELSLVSQLNAALWQLVGELRVPRPLPLMHKSCSQKCKPVSCAPRGREWCISVGAVQGIKENRAKALASIRRMARPRPHAARTAAALLTIARRMRSSDAAKRVVELVFQAVAGFPSDTSSITVTAFLDLLAERWLSSDGVVCAYLIRRSYNNSNAQGLIGPLVAPQRVSPAHIPTLHSALLRGPWSPEEMFSYLSRFDLTRWADAVAPEARREVLHALTCDIRRLGGQVEPEYQVLLELVGMQSAAVCRETELCGLVTACCRACVEGWLPPPHLPHVARAAARCAAALPCDQLGHLLREIGVIWWEARTGLKGRAHARYPAYAPHVAALLGALHRAFVASAVQLSYAPERVAALAWSSLLESWSAWVVPHGATPLLPSTGDKEHYTQMLQSFHQAVLQVMTDCPGTEEYLLSQMFEWAIQTYLGVHNAPNQENRVQISAFLAELAEAPWTEHQWLQGSSLQALLQVCQLGDKELGTWCSMACSHQEAASWLRHAPHELLPARLPLLLHLFTAAALQHGRILEEATRLPWHRLPEPALEEALDRFFAQHYSLSVPYHELPQFRVLLSAGELYWPADSTASVSASSRQKRCRLVSQWVRAASAPALAPHVAGHSRSLLAAVAAAAPHLVNSQGELEELLSRAMVIMCIEPAAAAALAVWEPWVRIPDPLLSRARVCSVSTLTAFEYYAPLADAAVRTYFTSPECPSWSSIAALWANGHWRDATPLCTRGRLHAAYATLVAHAHAHSSVRAALLALLAADVNFVENEAIVAVWICAACRLVLRLSFEGSEGEARAAARALLGRWAEPARRSLLQLVALQTSTSPTPAHRLLSLFALCVLSPNSESEARAFETACSSAPGLGPDVVTWARAPHPKRLPRLAMRLYPNHEKYFKEELDMAPEENT</sequence>
<feature type="compositionally biased region" description="Basic residues" evidence="3">
    <location>
        <begin position="9"/>
        <end position="18"/>
    </location>
</feature>
<evidence type="ECO:0000313" key="5">
    <source>
        <dbReference type="EMBL" id="KAL0831805.1"/>
    </source>
</evidence>
<organism evidence="5 6">
    <name type="scientific">Loxostege sticticalis</name>
    <name type="common">Beet webworm moth</name>
    <dbReference type="NCBI Taxonomy" id="481309"/>
    <lineage>
        <taxon>Eukaryota</taxon>
        <taxon>Metazoa</taxon>
        <taxon>Ecdysozoa</taxon>
        <taxon>Arthropoda</taxon>
        <taxon>Hexapoda</taxon>
        <taxon>Insecta</taxon>
        <taxon>Pterygota</taxon>
        <taxon>Neoptera</taxon>
        <taxon>Endopterygota</taxon>
        <taxon>Lepidoptera</taxon>
        <taxon>Glossata</taxon>
        <taxon>Ditrysia</taxon>
        <taxon>Pyraloidea</taxon>
        <taxon>Crambidae</taxon>
        <taxon>Pyraustinae</taxon>
        <taxon>Loxostege</taxon>
    </lineage>
</organism>
<dbReference type="InterPro" id="IPR058750">
    <property type="entry name" value="TPR_Epg5"/>
</dbReference>
<accession>A0ABD0T5H0</accession>
<feature type="compositionally biased region" description="Polar residues" evidence="3">
    <location>
        <begin position="30"/>
        <end position="58"/>
    </location>
</feature>
<feature type="region of interest" description="Disordered" evidence="3">
    <location>
        <begin position="1299"/>
        <end position="1319"/>
    </location>
</feature>
<feature type="compositionally biased region" description="Basic and acidic residues" evidence="3">
    <location>
        <begin position="1222"/>
        <end position="1234"/>
    </location>
</feature>
<dbReference type="PANTHER" id="PTHR31139:SF4">
    <property type="entry name" value="ECTOPIC P GRANULES PROTEIN 5 HOMOLOG"/>
    <property type="match status" value="1"/>
</dbReference>
<dbReference type="Pfam" id="PF26573">
    <property type="entry name" value="TPR_Epg5_2"/>
    <property type="match status" value="1"/>
</dbReference>
<comment type="similarity">
    <text evidence="1">Belongs to the EPG5 family.</text>
</comment>
<keyword evidence="2" id="KW-0072">Autophagy</keyword>
<feature type="compositionally biased region" description="Pro residues" evidence="3">
    <location>
        <begin position="1302"/>
        <end position="1319"/>
    </location>
</feature>
<feature type="region of interest" description="Disordered" evidence="3">
    <location>
        <begin position="1"/>
        <end position="68"/>
    </location>
</feature>
<evidence type="ECO:0000259" key="4">
    <source>
        <dbReference type="Pfam" id="PF26573"/>
    </source>
</evidence>
<reference evidence="5 6" key="1">
    <citation type="submission" date="2024-06" db="EMBL/GenBank/DDBJ databases">
        <title>A chromosome-level genome assembly of beet webworm, Loxostege sticticalis.</title>
        <authorList>
            <person name="Zhang Y."/>
        </authorList>
    </citation>
    <scope>NUCLEOTIDE SEQUENCE [LARGE SCALE GENOMIC DNA]</scope>
    <source>
        <strain evidence="5">AQ028</strain>
        <tissue evidence="5">Male pupae</tissue>
    </source>
</reference>
<proteinExistence type="inferred from homology"/>
<dbReference type="InterPro" id="IPR051436">
    <property type="entry name" value="Autophagy-related_EPG5"/>
</dbReference>
<evidence type="ECO:0000256" key="3">
    <source>
        <dbReference type="SAM" id="MobiDB-lite"/>
    </source>
</evidence>
<feature type="domain" description="Epg5-like TPR" evidence="4">
    <location>
        <begin position="1057"/>
        <end position="1262"/>
    </location>
</feature>
<name>A0ABD0T5H0_LOXSC</name>
<dbReference type="Proteomes" id="UP001549921">
    <property type="component" value="Unassembled WGS sequence"/>
</dbReference>
<dbReference type="PANTHER" id="PTHR31139">
    <property type="entry name" value="ECTOPIC P GRANULES PROTEIN 5 HOMOLOG"/>
    <property type="match status" value="1"/>
</dbReference>
<feature type="region of interest" description="Disordered" evidence="3">
    <location>
        <begin position="1165"/>
        <end position="1188"/>
    </location>
</feature>
<protein>
    <recommendedName>
        <fullName evidence="4">Epg5-like TPR domain-containing protein</fullName>
    </recommendedName>
</protein>
<feature type="compositionally biased region" description="Acidic residues" evidence="3">
    <location>
        <begin position="1209"/>
        <end position="1221"/>
    </location>
</feature>
<evidence type="ECO:0000313" key="6">
    <source>
        <dbReference type="Proteomes" id="UP001549921"/>
    </source>
</evidence>
<evidence type="ECO:0000256" key="2">
    <source>
        <dbReference type="ARBA" id="ARBA00023006"/>
    </source>
</evidence>
<gene>
    <name evidence="5" type="ORF">ABMA28_001337</name>
</gene>
<feature type="region of interest" description="Disordered" evidence="3">
    <location>
        <begin position="1202"/>
        <end position="1234"/>
    </location>
</feature>
<comment type="caution">
    <text evidence="5">The sequence shown here is derived from an EMBL/GenBank/DDBJ whole genome shotgun (WGS) entry which is preliminary data.</text>
</comment>
<dbReference type="EMBL" id="JBEDNZ010000011">
    <property type="protein sequence ID" value="KAL0831805.1"/>
    <property type="molecule type" value="Genomic_DNA"/>
</dbReference>
<feature type="compositionally biased region" description="Low complexity" evidence="3">
    <location>
        <begin position="1169"/>
        <end position="1181"/>
    </location>
</feature>